<feature type="region of interest" description="Disordered" evidence="1">
    <location>
        <begin position="176"/>
        <end position="199"/>
    </location>
</feature>
<protein>
    <recommendedName>
        <fullName evidence="2">HAT C-terminal dimerisation domain-containing protein</fullName>
    </recommendedName>
</protein>
<dbReference type="PANTHER" id="PTHR23272">
    <property type="entry name" value="BED FINGER-RELATED"/>
    <property type="match status" value="1"/>
</dbReference>
<dbReference type="PANTHER" id="PTHR23272:SF184">
    <property type="entry name" value="OS03G0311250 PROTEIN"/>
    <property type="match status" value="1"/>
</dbReference>
<dbReference type="OrthoDB" id="3359487at2759"/>
<dbReference type="AlphaFoldDB" id="A0A284R6K2"/>
<evidence type="ECO:0000259" key="2">
    <source>
        <dbReference type="Pfam" id="PF05699"/>
    </source>
</evidence>
<gene>
    <name evidence="3" type="ORF">ARMOST_07719</name>
</gene>
<feature type="domain" description="HAT C-terminal dimerisation" evidence="2">
    <location>
        <begin position="92"/>
        <end position="132"/>
    </location>
</feature>
<sequence>MLNWYYQLTDDSDVYHIAMVFHPIHKLDYFEQAGWKLAWIKDAKSIVQWVFDEKYRGHYDAIKEVIEITPPSTNMFKNLSMVLPPALSIQDELARYLGSPTEAMSDAIAWWLKNCKTYPSLSRMALDYLSIPDDNICGCRTSQTTQALMCLGNWSLLGFVEDKDVLAVARLPEVPNEEGDEDGDVLMPEGWDTISVKEN</sequence>
<reference evidence="4" key="1">
    <citation type="journal article" date="2017" name="Nat. Ecol. Evol.">
        <title>Genome expansion and lineage-specific genetic innovations in the forest pathogenic fungi Armillaria.</title>
        <authorList>
            <person name="Sipos G."/>
            <person name="Prasanna A.N."/>
            <person name="Walter M.C."/>
            <person name="O'Connor E."/>
            <person name="Balint B."/>
            <person name="Krizsan K."/>
            <person name="Kiss B."/>
            <person name="Hess J."/>
            <person name="Varga T."/>
            <person name="Slot J."/>
            <person name="Riley R."/>
            <person name="Boka B."/>
            <person name="Rigling D."/>
            <person name="Barry K."/>
            <person name="Lee J."/>
            <person name="Mihaltcheva S."/>
            <person name="LaButti K."/>
            <person name="Lipzen A."/>
            <person name="Waldron R."/>
            <person name="Moloney N.M."/>
            <person name="Sperisen C."/>
            <person name="Kredics L."/>
            <person name="Vagvoelgyi C."/>
            <person name="Patrignani A."/>
            <person name="Fitzpatrick D."/>
            <person name="Nagy I."/>
            <person name="Doyle S."/>
            <person name="Anderson J.B."/>
            <person name="Grigoriev I.V."/>
            <person name="Gueldener U."/>
            <person name="Muensterkoetter M."/>
            <person name="Nagy L.G."/>
        </authorList>
    </citation>
    <scope>NUCLEOTIDE SEQUENCE [LARGE SCALE GENOMIC DNA]</scope>
    <source>
        <strain evidence="4">C18/9</strain>
    </source>
</reference>
<dbReference type="SUPFAM" id="SSF53098">
    <property type="entry name" value="Ribonuclease H-like"/>
    <property type="match status" value="1"/>
</dbReference>
<organism evidence="3 4">
    <name type="scientific">Armillaria ostoyae</name>
    <name type="common">Armillaria root rot fungus</name>
    <dbReference type="NCBI Taxonomy" id="47428"/>
    <lineage>
        <taxon>Eukaryota</taxon>
        <taxon>Fungi</taxon>
        <taxon>Dikarya</taxon>
        <taxon>Basidiomycota</taxon>
        <taxon>Agaricomycotina</taxon>
        <taxon>Agaricomycetes</taxon>
        <taxon>Agaricomycetidae</taxon>
        <taxon>Agaricales</taxon>
        <taxon>Marasmiineae</taxon>
        <taxon>Physalacriaceae</taxon>
        <taxon>Armillaria</taxon>
    </lineage>
</organism>
<dbReference type="Pfam" id="PF05699">
    <property type="entry name" value="Dimer_Tnp_hAT"/>
    <property type="match status" value="1"/>
</dbReference>
<dbReference type="InterPro" id="IPR012337">
    <property type="entry name" value="RNaseH-like_sf"/>
</dbReference>
<dbReference type="OMA" id="EGWDTIS"/>
<evidence type="ECO:0000313" key="4">
    <source>
        <dbReference type="Proteomes" id="UP000219338"/>
    </source>
</evidence>
<dbReference type="Proteomes" id="UP000219338">
    <property type="component" value="Unassembled WGS sequence"/>
</dbReference>
<accession>A0A284R6K2</accession>
<dbReference type="GO" id="GO:0046983">
    <property type="term" value="F:protein dimerization activity"/>
    <property type="evidence" value="ECO:0007669"/>
    <property type="project" value="InterPro"/>
</dbReference>
<proteinExistence type="predicted"/>
<name>A0A284R6K2_ARMOS</name>
<evidence type="ECO:0000313" key="3">
    <source>
        <dbReference type="EMBL" id="SJL04353.1"/>
    </source>
</evidence>
<dbReference type="InterPro" id="IPR008906">
    <property type="entry name" value="HATC_C_dom"/>
</dbReference>
<dbReference type="EMBL" id="FUEG01000005">
    <property type="protein sequence ID" value="SJL04353.1"/>
    <property type="molecule type" value="Genomic_DNA"/>
</dbReference>
<keyword evidence="4" id="KW-1185">Reference proteome</keyword>
<dbReference type="STRING" id="47428.A0A284R6K2"/>
<evidence type="ECO:0000256" key="1">
    <source>
        <dbReference type="SAM" id="MobiDB-lite"/>
    </source>
</evidence>